<keyword evidence="4" id="KW-1185">Reference proteome</keyword>
<dbReference type="Pfam" id="PF10545">
    <property type="entry name" value="MADF_DNA_bdg"/>
    <property type="match status" value="1"/>
</dbReference>
<dbReference type="EMBL" id="JBDJPC010000008">
    <property type="protein sequence ID" value="KAL1492365.1"/>
    <property type="molecule type" value="Genomic_DNA"/>
</dbReference>
<protein>
    <recommendedName>
        <fullName evidence="2">MADF domain-containing protein</fullName>
    </recommendedName>
</protein>
<feature type="domain" description="MADF" evidence="2">
    <location>
        <begin position="7"/>
        <end position="100"/>
    </location>
</feature>
<dbReference type="Gene3D" id="1.10.10.60">
    <property type="entry name" value="Homeodomain-like"/>
    <property type="match status" value="1"/>
</dbReference>
<evidence type="ECO:0000313" key="4">
    <source>
        <dbReference type="Proteomes" id="UP001566132"/>
    </source>
</evidence>
<dbReference type="Proteomes" id="UP001566132">
    <property type="component" value="Unassembled WGS sequence"/>
</dbReference>
<comment type="caution">
    <text evidence="3">The sequence shown here is derived from an EMBL/GenBank/DDBJ whole genome shotgun (WGS) entry which is preliminary data.</text>
</comment>
<dbReference type="InterPro" id="IPR039353">
    <property type="entry name" value="TF_Adf1"/>
</dbReference>
<dbReference type="SMART" id="SM00595">
    <property type="entry name" value="MADF"/>
    <property type="match status" value="1"/>
</dbReference>
<gene>
    <name evidence="3" type="ORF">ABEB36_010623</name>
</gene>
<proteinExistence type="predicted"/>
<feature type="region of interest" description="Disordered" evidence="1">
    <location>
        <begin position="130"/>
        <end position="170"/>
    </location>
</feature>
<dbReference type="InterPro" id="IPR001005">
    <property type="entry name" value="SANT/Myb"/>
</dbReference>
<evidence type="ECO:0000259" key="2">
    <source>
        <dbReference type="PROSITE" id="PS51029"/>
    </source>
</evidence>
<name>A0ABD1ECU7_HYPHA</name>
<sequence>MADLTEKLIEYVKQHNVLYDMSHADYKNVRIKNKVWDAIAKEIGNHSGDDLKKRWKNLRDCFSKHLRSEKTRTGQAAKSTGHYKAWPWAYHMEFFRLFLKFAQTESNISITDNIAKSPKVVDKEIEACNMQNESSENVSEASSGNLEKERSTKISSHQKRKAIANPASNNSSNVDKVIDFLTKRHSDVSNNSDSVDLTFQGYAASVKKLSNRRQTLVKYKIAKILMEEELAQEAETQTESRSSRSFSNSPGIVHIEYYTSITI</sequence>
<dbReference type="CDD" id="cd00167">
    <property type="entry name" value="SANT"/>
    <property type="match status" value="1"/>
</dbReference>
<evidence type="ECO:0000256" key="1">
    <source>
        <dbReference type="SAM" id="MobiDB-lite"/>
    </source>
</evidence>
<feature type="compositionally biased region" description="Low complexity" evidence="1">
    <location>
        <begin position="132"/>
        <end position="145"/>
    </location>
</feature>
<reference evidence="3 4" key="1">
    <citation type="submission" date="2024-05" db="EMBL/GenBank/DDBJ databases">
        <title>Genetic variation in Jamaican populations of the coffee berry borer (Hypothenemus hampei).</title>
        <authorList>
            <person name="Errbii M."/>
            <person name="Myrie A."/>
        </authorList>
    </citation>
    <scope>NUCLEOTIDE SEQUENCE [LARGE SCALE GENOMIC DNA]</scope>
    <source>
        <strain evidence="3">JA-Hopewell-2020-01-JO</strain>
        <tissue evidence="3">Whole body</tissue>
    </source>
</reference>
<dbReference type="PROSITE" id="PS51029">
    <property type="entry name" value="MADF"/>
    <property type="match status" value="1"/>
</dbReference>
<dbReference type="InterPro" id="IPR006578">
    <property type="entry name" value="MADF-dom"/>
</dbReference>
<accession>A0ABD1ECU7</accession>
<dbReference type="AlphaFoldDB" id="A0ABD1ECU7"/>
<organism evidence="3 4">
    <name type="scientific">Hypothenemus hampei</name>
    <name type="common">Coffee berry borer</name>
    <dbReference type="NCBI Taxonomy" id="57062"/>
    <lineage>
        <taxon>Eukaryota</taxon>
        <taxon>Metazoa</taxon>
        <taxon>Ecdysozoa</taxon>
        <taxon>Arthropoda</taxon>
        <taxon>Hexapoda</taxon>
        <taxon>Insecta</taxon>
        <taxon>Pterygota</taxon>
        <taxon>Neoptera</taxon>
        <taxon>Endopterygota</taxon>
        <taxon>Coleoptera</taxon>
        <taxon>Polyphaga</taxon>
        <taxon>Cucujiformia</taxon>
        <taxon>Curculionidae</taxon>
        <taxon>Scolytinae</taxon>
        <taxon>Hypothenemus</taxon>
    </lineage>
</organism>
<evidence type="ECO:0000313" key="3">
    <source>
        <dbReference type="EMBL" id="KAL1492365.1"/>
    </source>
</evidence>
<dbReference type="PANTHER" id="PTHR12243">
    <property type="entry name" value="MADF DOMAIN TRANSCRIPTION FACTOR"/>
    <property type="match status" value="1"/>
</dbReference>
<dbReference type="PANTHER" id="PTHR12243:SF67">
    <property type="entry name" value="COREPRESSOR OF PANGOLIN, ISOFORM A-RELATED"/>
    <property type="match status" value="1"/>
</dbReference>